<accession>A0ABR2RQ38</accession>
<evidence type="ECO:0000313" key="4">
    <source>
        <dbReference type="Proteomes" id="UP001396334"/>
    </source>
</evidence>
<comment type="caution">
    <text evidence="3">The sequence shown here is derived from an EMBL/GenBank/DDBJ whole genome shotgun (WGS) entry which is preliminary data.</text>
</comment>
<dbReference type="Proteomes" id="UP001396334">
    <property type="component" value="Unassembled WGS sequence"/>
</dbReference>
<dbReference type="InterPro" id="IPR050452">
    <property type="entry name" value="Metacaspase"/>
</dbReference>
<dbReference type="PANTHER" id="PTHR48104:SF7">
    <property type="entry name" value="METACASPASE-9"/>
    <property type="match status" value="1"/>
</dbReference>
<dbReference type="PANTHER" id="PTHR48104">
    <property type="entry name" value="METACASPASE-4"/>
    <property type="match status" value="1"/>
</dbReference>
<name>A0ABR2RQ38_9ROSI</name>
<gene>
    <name evidence="3" type="ORF">V6N11_006197</name>
</gene>
<dbReference type="Gene3D" id="3.40.50.12660">
    <property type="match status" value="2"/>
</dbReference>
<feature type="domain" description="Peptidase C14 caspase" evidence="2">
    <location>
        <begin position="3"/>
        <end position="326"/>
    </location>
</feature>
<evidence type="ECO:0000256" key="1">
    <source>
        <dbReference type="ARBA" id="ARBA00009005"/>
    </source>
</evidence>
<dbReference type="EMBL" id="JBBPBN010000021">
    <property type="protein sequence ID" value="KAK9015072.1"/>
    <property type="molecule type" value="Genomic_DNA"/>
</dbReference>
<reference evidence="3 4" key="1">
    <citation type="journal article" date="2024" name="G3 (Bethesda)">
        <title>Genome assembly of Hibiscus sabdariffa L. provides insights into metabolisms of medicinal natural products.</title>
        <authorList>
            <person name="Kim T."/>
        </authorList>
    </citation>
    <scope>NUCLEOTIDE SEQUENCE [LARGE SCALE GENOMIC DNA]</scope>
    <source>
        <strain evidence="3">TK-2024</strain>
        <tissue evidence="3">Old leaves</tissue>
    </source>
</reference>
<organism evidence="3 4">
    <name type="scientific">Hibiscus sabdariffa</name>
    <name type="common">roselle</name>
    <dbReference type="NCBI Taxonomy" id="183260"/>
    <lineage>
        <taxon>Eukaryota</taxon>
        <taxon>Viridiplantae</taxon>
        <taxon>Streptophyta</taxon>
        <taxon>Embryophyta</taxon>
        <taxon>Tracheophyta</taxon>
        <taxon>Spermatophyta</taxon>
        <taxon>Magnoliopsida</taxon>
        <taxon>eudicotyledons</taxon>
        <taxon>Gunneridae</taxon>
        <taxon>Pentapetalae</taxon>
        <taxon>rosids</taxon>
        <taxon>malvids</taxon>
        <taxon>Malvales</taxon>
        <taxon>Malvaceae</taxon>
        <taxon>Malvoideae</taxon>
        <taxon>Hibiscus</taxon>
    </lineage>
</organism>
<dbReference type="InterPro" id="IPR011600">
    <property type="entry name" value="Pept_C14_caspase"/>
</dbReference>
<protein>
    <recommendedName>
        <fullName evidence="2">Peptidase C14 caspase domain-containing protein</fullName>
    </recommendedName>
</protein>
<sequence>MAKRALLVGCNYPKTQFRLYGCINDVSEMQKLLLNRFHFDENDVKVLTDELGTPPEKLPTHVNIMAALRKMVDEAKAGDVLFFHFSGHGTTISSVEPGQPFREDEAIVPCDLNLITDMDLRHLIQKLDENVSFTILSDSCYSGGLIDKNKEQIGPTRVKSIPPPPPELHFKARGIPIGSISHCLLSVTSSTTPIEHGTEATPKFWGAIIGTVAGLVGNILPLVFKKDVSISFLPHNEQRALLSSKRSLSEDEGILLSASQANETSADLKGGPLTGGKAHGAFTYAVLQGLDQKRGQEPLTNQRLVKEARKFLQDLGFEQHPCLYCSDGNADAPFLAHRPGPEHTCFLLQNEQRALLSSKRSLSEDERILLNACQTNETSTDLKERPFTGGKAHWAFTYAVLQGFYQHSGHGPLTNK</sequence>
<evidence type="ECO:0000259" key="2">
    <source>
        <dbReference type="Pfam" id="PF00656"/>
    </source>
</evidence>
<comment type="similarity">
    <text evidence="1">Belongs to the peptidase C14B family.</text>
</comment>
<dbReference type="Pfam" id="PF00656">
    <property type="entry name" value="Peptidase_C14"/>
    <property type="match status" value="1"/>
</dbReference>
<keyword evidence="4" id="KW-1185">Reference proteome</keyword>
<evidence type="ECO:0000313" key="3">
    <source>
        <dbReference type="EMBL" id="KAK9015072.1"/>
    </source>
</evidence>
<proteinExistence type="inferred from homology"/>